<organism evidence="2 3">
    <name type="scientific">Cetraspora pellucida</name>
    <dbReference type="NCBI Taxonomy" id="1433469"/>
    <lineage>
        <taxon>Eukaryota</taxon>
        <taxon>Fungi</taxon>
        <taxon>Fungi incertae sedis</taxon>
        <taxon>Mucoromycota</taxon>
        <taxon>Glomeromycotina</taxon>
        <taxon>Glomeromycetes</taxon>
        <taxon>Diversisporales</taxon>
        <taxon>Gigasporaceae</taxon>
        <taxon>Cetraspora</taxon>
    </lineage>
</organism>
<reference evidence="2" key="1">
    <citation type="submission" date="2021-06" db="EMBL/GenBank/DDBJ databases">
        <authorList>
            <person name="Kallberg Y."/>
            <person name="Tangrot J."/>
            <person name="Rosling A."/>
        </authorList>
    </citation>
    <scope>NUCLEOTIDE SEQUENCE</scope>
    <source>
        <strain evidence="2">FL966</strain>
    </source>
</reference>
<proteinExistence type="predicted"/>
<name>A0A9N9C7U8_9GLOM</name>
<keyword evidence="3" id="KW-1185">Reference proteome</keyword>
<dbReference type="OrthoDB" id="10354755at2759"/>
<dbReference type="Proteomes" id="UP000789759">
    <property type="component" value="Unassembled WGS sequence"/>
</dbReference>
<comment type="caution">
    <text evidence="2">The sequence shown here is derived from an EMBL/GenBank/DDBJ whole genome shotgun (WGS) entry which is preliminary data.</text>
</comment>
<gene>
    <name evidence="2" type="ORF">CPELLU_LOCUS6495</name>
</gene>
<evidence type="ECO:0000256" key="1">
    <source>
        <dbReference type="SAM" id="SignalP"/>
    </source>
</evidence>
<accession>A0A9N9C7U8</accession>
<protein>
    <submittedName>
        <fullName evidence="2">17118_t:CDS:1</fullName>
    </submittedName>
</protein>
<keyword evidence="1" id="KW-0732">Signal</keyword>
<dbReference type="EMBL" id="CAJVQA010004062">
    <property type="protein sequence ID" value="CAG8590267.1"/>
    <property type="molecule type" value="Genomic_DNA"/>
</dbReference>
<feature type="chain" id="PRO_5040326238" evidence="1">
    <location>
        <begin position="25"/>
        <end position="113"/>
    </location>
</feature>
<evidence type="ECO:0000313" key="3">
    <source>
        <dbReference type="Proteomes" id="UP000789759"/>
    </source>
</evidence>
<dbReference type="AlphaFoldDB" id="A0A9N9C7U8"/>
<sequence length="113" mass="12086">MDKRLIFLIFFSAILSSLFDLAYPITSACSGKRNCHVSCTALNGLVHDCNVTSCTFTTPGSAENSCVGSCWDALDYNVNQTCDYSCGTGCTFSCPNCEATGPNASDWFCGNCK</sequence>
<feature type="signal peptide" evidence="1">
    <location>
        <begin position="1"/>
        <end position="24"/>
    </location>
</feature>
<evidence type="ECO:0000313" key="2">
    <source>
        <dbReference type="EMBL" id="CAG8590267.1"/>
    </source>
</evidence>